<dbReference type="InterPro" id="IPR036291">
    <property type="entry name" value="NAD(P)-bd_dom_sf"/>
</dbReference>
<proteinExistence type="predicted"/>
<evidence type="ECO:0000313" key="1">
    <source>
        <dbReference type="EMBL" id="MBC2603078.1"/>
    </source>
</evidence>
<dbReference type="InterPro" id="IPR052184">
    <property type="entry name" value="SDR_enzymes"/>
</dbReference>
<dbReference type="PANTHER" id="PTHR45458">
    <property type="entry name" value="SHORT-CHAIN DEHYDROGENASE/REDUCTASE SDR"/>
    <property type="match status" value="1"/>
</dbReference>
<dbReference type="PRINTS" id="PR00081">
    <property type="entry name" value="GDHRDH"/>
</dbReference>
<protein>
    <submittedName>
        <fullName evidence="1">SDR family NAD(P)-dependent oxidoreductase</fullName>
    </submittedName>
</protein>
<keyword evidence="2" id="KW-1185">Reference proteome</keyword>
<name>A0A7X1E5I6_9BACT</name>
<gene>
    <name evidence="1" type="ORF">H5P30_14945</name>
</gene>
<dbReference type="PANTHER" id="PTHR45458:SF1">
    <property type="entry name" value="SHORT CHAIN DEHYDROGENASE"/>
    <property type="match status" value="1"/>
</dbReference>
<comment type="caution">
    <text evidence="1">The sequence shown here is derived from an EMBL/GenBank/DDBJ whole genome shotgun (WGS) entry which is preliminary data.</text>
</comment>
<dbReference type="RefSeq" id="WP_185693719.1">
    <property type="nucleotide sequence ID" value="NZ_JACHVA010000117.1"/>
</dbReference>
<dbReference type="Pfam" id="PF00106">
    <property type="entry name" value="adh_short"/>
    <property type="match status" value="1"/>
</dbReference>
<dbReference type="InterPro" id="IPR002347">
    <property type="entry name" value="SDR_fam"/>
</dbReference>
<organism evidence="1 2">
    <name type="scientific">Puniceicoccus vermicola</name>
    <dbReference type="NCBI Taxonomy" id="388746"/>
    <lineage>
        <taxon>Bacteria</taxon>
        <taxon>Pseudomonadati</taxon>
        <taxon>Verrucomicrobiota</taxon>
        <taxon>Opitutia</taxon>
        <taxon>Puniceicoccales</taxon>
        <taxon>Puniceicoccaceae</taxon>
        <taxon>Puniceicoccus</taxon>
    </lineage>
</organism>
<accession>A0A7X1E5I6</accession>
<evidence type="ECO:0000313" key="2">
    <source>
        <dbReference type="Proteomes" id="UP000525652"/>
    </source>
</evidence>
<dbReference type="Gene3D" id="3.40.50.720">
    <property type="entry name" value="NAD(P)-binding Rossmann-like Domain"/>
    <property type="match status" value="1"/>
</dbReference>
<dbReference type="GO" id="GO:0016616">
    <property type="term" value="F:oxidoreductase activity, acting on the CH-OH group of donors, NAD or NADP as acceptor"/>
    <property type="evidence" value="ECO:0007669"/>
    <property type="project" value="TreeGrafter"/>
</dbReference>
<dbReference type="Proteomes" id="UP000525652">
    <property type="component" value="Unassembled WGS sequence"/>
</dbReference>
<dbReference type="AlphaFoldDB" id="A0A7X1E5I6"/>
<sequence>MEKPILVTGVSSGLGRGLAEVYLEKGYKVYGCSRRAPEELIERGLIHESVDLGSPEQGAEKFRKLIRGVEAWELVYLNAGKLGEIRDMKDAPLDDLRETMEINVWANKWILDLLFEEASEVKQVIGISSGASKSGSRGWNGYSLSKAALNMLMKLYAGERPDTHFTALAPGLVDSGMQDYLTNLPADDRFQPLEILKAAKGTEKMPDGKTCAGMIVDLLPKIRAGESGEFADIRKL</sequence>
<dbReference type="EMBL" id="JACHVA010000117">
    <property type="protein sequence ID" value="MBC2603078.1"/>
    <property type="molecule type" value="Genomic_DNA"/>
</dbReference>
<reference evidence="1 2" key="1">
    <citation type="submission" date="2020-07" db="EMBL/GenBank/DDBJ databases">
        <authorList>
            <person name="Feng X."/>
        </authorList>
    </citation>
    <scope>NUCLEOTIDE SEQUENCE [LARGE SCALE GENOMIC DNA]</scope>
    <source>
        <strain evidence="1 2">JCM14086</strain>
    </source>
</reference>
<dbReference type="SUPFAM" id="SSF51735">
    <property type="entry name" value="NAD(P)-binding Rossmann-fold domains"/>
    <property type="match status" value="1"/>
</dbReference>